<evidence type="ECO:0000259" key="1">
    <source>
        <dbReference type="Pfam" id="PF13568"/>
    </source>
</evidence>
<dbReference type="Proteomes" id="UP001165677">
    <property type="component" value="Unassembled WGS sequence"/>
</dbReference>
<keyword evidence="3" id="KW-1185">Reference proteome</keyword>
<dbReference type="Pfam" id="PF13568">
    <property type="entry name" value="OMP_b-brl_2"/>
    <property type="match status" value="1"/>
</dbReference>
<comment type="caution">
    <text evidence="2">The sequence shown here is derived from an EMBL/GenBank/DDBJ whole genome shotgun (WGS) entry which is preliminary data.</text>
</comment>
<evidence type="ECO:0000313" key="3">
    <source>
        <dbReference type="Proteomes" id="UP001165677"/>
    </source>
</evidence>
<protein>
    <submittedName>
        <fullName evidence="2">PorT family protein</fullName>
    </submittedName>
</protein>
<dbReference type="InterPro" id="IPR025665">
    <property type="entry name" value="Beta-barrel_OMP_2"/>
</dbReference>
<feature type="domain" description="Outer membrane protein beta-barrel" evidence="1">
    <location>
        <begin position="17"/>
        <end position="203"/>
    </location>
</feature>
<evidence type="ECO:0000313" key="2">
    <source>
        <dbReference type="EMBL" id="MCW1148215.1"/>
    </source>
</evidence>
<name>A0ABT3EHZ7_9FLAO</name>
<dbReference type="RefSeq" id="WP_264368991.1">
    <property type="nucleotide sequence ID" value="NZ_JAPCIO010000005.1"/>
</dbReference>
<sequence>MKRVLLLLIILVFNSVFSQEKVRLGIHSGVNHYSLRGSEVLDDVDSNFGYAIGLNFEYKISEKLSLSTDLIFEKKQVNYSYDFVYTPMSQDGIPGEDEKYHGITKNSFNFITLPITLKYKIGNKNPFFVKSGVYVAKMLSQKEKTEVSPSWTYYGSPNDNFPMVSGMDNQDYGLTFSIGKEFKIKDKNYLIVELRDNLGFHNSVSRLLADGYSNQEIKTNTLTLLIQWSFGL</sequence>
<accession>A0ABT3EHZ7</accession>
<proteinExistence type="predicted"/>
<organism evidence="2 3">
    <name type="scientific">Flavobacterium lacisediminis</name>
    <dbReference type="NCBI Taxonomy" id="2989705"/>
    <lineage>
        <taxon>Bacteria</taxon>
        <taxon>Pseudomonadati</taxon>
        <taxon>Bacteroidota</taxon>
        <taxon>Flavobacteriia</taxon>
        <taxon>Flavobacteriales</taxon>
        <taxon>Flavobacteriaceae</taxon>
        <taxon>Flavobacterium</taxon>
    </lineage>
</organism>
<reference evidence="2" key="1">
    <citation type="submission" date="2022-10" db="EMBL/GenBank/DDBJ databases">
        <title>Flavobacterium sp. nov., a bacterium isolated from lake sediment.</title>
        <authorList>
            <person name="Qu J.-H."/>
        </authorList>
    </citation>
    <scope>NUCLEOTIDE SEQUENCE</scope>
    <source>
        <strain evidence="2">TH16-21</strain>
    </source>
</reference>
<dbReference type="EMBL" id="JAPCIO010000005">
    <property type="protein sequence ID" value="MCW1148215.1"/>
    <property type="molecule type" value="Genomic_DNA"/>
</dbReference>
<gene>
    <name evidence="2" type="ORF">OJ995_08290</name>
</gene>